<dbReference type="PANTHER" id="PTHR10742">
    <property type="entry name" value="FLAVIN MONOAMINE OXIDASE"/>
    <property type="match status" value="1"/>
</dbReference>
<dbReference type="InterPro" id="IPR036188">
    <property type="entry name" value="FAD/NAD-bd_sf"/>
</dbReference>
<dbReference type="OrthoDB" id="5046242at2759"/>
<dbReference type="GO" id="GO:0003682">
    <property type="term" value="F:chromatin binding"/>
    <property type="evidence" value="ECO:0007669"/>
    <property type="project" value="TreeGrafter"/>
</dbReference>
<accession>A0A9P4Q1W5</accession>
<evidence type="ECO:0000256" key="1">
    <source>
        <dbReference type="SAM" id="MobiDB-lite"/>
    </source>
</evidence>
<dbReference type="PRINTS" id="PR00419">
    <property type="entry name" value="ADXRDTASE"/>
</dbReference>
<dbReference type="GO" id="GO:0016491">
    <property type="term" value="F:oxidoreductase activity"/>
    <property type="evidence" value="ECO:0007669"/>
    <property type="project" value="InterPro"/>
</dbReference>
<dbReference type="GO" id="GO:0050660">
    <property type="term" value="F:flavin adenine dinucleotide binding"/>
    <property type="evidence" value="ECO:0007669"/>
    <property type="project" value="TreeGrafter"/>
</dbReference>
<evidence type="ECO:0000313" key="4">
    <source>
        <dbReference type="Proteomes" id="UP000799441"/>
    </source>
</evidence>
<evidence type="ECO:0000313" key="3">
    <source>
        <dbReference type="EMBL" id="KAF2716961.1"/>
    </source>
</evidence>
<dbReference type="EMBL" id="MU003856">
    <property type="protein sequence ID" value="KAF2716961.1"/>
    <property type="molecule type" value="Genomic_DNA"/>
</dbReference>
<reference evidence="3" key="1">
    <citation type="journal article" date="2020" name="Stud. Mycol.">
        <title>101 Dothideomycetes genomes: a test case for predicting lifestyles and emergence of pathogens.</title>
        <authorList>
            <person name="Haridas S."/>
            <person name="Albert R."/>
            <person name="Binder M."/>
            <person name="Bloem J."/>
            <person name="Labutti K."/>
            <person name="Salamov A."/>
            <person name="Andreopoulos B."/>
            <person name="Baker S."/>
            <person name="Barry K."/>
            <person name="Bills G."/>
            <person name="Bluhm B."/>
            <person name="Cannon C."/>
            <person name="Castanera R."/>
            <person name="Culley D."/>
            <person name="Daum C."/>
            <person name="Ezra D."/>
            <person name="Gonzalez J."/>
            <person name="Henrissat B."/>
            <person name="Kuo A."/>
            <person name="Liang C."/>
            <person name="Lipzen A."/>
            <person name="Lutzoni F."/>
            <person name="Magnuson J."/>
            <person name="Mondo S."/>
            <person name="Nolan M."/>
            <person name="Ohm R."/>
            <person name="Pangilinan J."/>
            <person name="Park H.-J."/>
            <person name="Ramirez L."/>
            <person name="Alfaro M."/>
            <person name="Sun H."/>
            <person name="Tritt A."/>
            <person name="Yoshinaga Y."/>
            <person name="Zwiers L.-H."/>
            <person name="Turgeon B."/>
            <person name="Goodwin S."/>
            <person name="Spatafora J."/>
            <person name="Crous P."/>
            <person name="Grigoriev I."/>
        </authorList>
    </citation>
    <scope>NUCLEOTIDE SEQUENCE</scope>
    <source>
        <strain evidence="3">CBS 116435</strain>
    </source>
</reference>
<organism evidence="3 4">
    <name type="scientific">Polychaeton citri CBS 116435</name>
    <dbReference type="NCBI Taxonomy" id="1314669"/>
    <lineage>
        <taxon>Eukaryota</taxon>
        <taxon>Fungi</taxon>
        <taxon>Dikarya</taxon>
        <taxon>Ascomycota</taxon>
        <taxon>Pezizomycotina</taxon>
        <taxon>Dothideomycetes</taxon>
        <taxon>Dothideomycetidae</taxon>
        <taxon>Capnodiales</taxon>
        <taxon>Capnodiaceae</taxon>
        <taxon>Polychaeton</taxon>
    </lineage>
</organism>
<dbReference type="GO" id="GO:0006338">
    <property type="term" value="P:chromatin remodeling"/>
    <property type="evidence" value="ECO:0007669"/>
    <property type="project" value="TreeGrafter"/>
</dbReference>
<sequence>MQNTIRSTIAKAKQIHVGIVGAGFAGLRCADVLLKHGCKVTILEARNRVGGRVAQSNHLGHLVDLGPNWIHGTDDNPIMELARETGTKLHAWDEQQAAFNSDGALMGLDEANEFGQLIWDDGLISDAFKYSNESSNSIDPQRSLFDYFKEKVASMFDDLPAETAKEKRAKLLQMLHSWGAYVGSPVWRQSLRFFWLEECIEGENPFVAETYHKILDAVAKSALASADIKYNTVVRNIQYAARNSESDESPLQTMETQDGEHLGFDEVVVTVPLGCLKKQAIDFNPALPPRLSSAISNIGYGALDKVYITFPSAFWNTALTSDSPRRTSLDPTGATPNVEAKSTAIHQAPSSSDTSTNYPGFTSWLEPDYAASTNPSRWDHQGGNLAALSGGCAHPTFLFYTYGDCSVHIGKLVEESKTDAERDAKLVEFFQPYFSRLPNFDERKAECKPKAVLATAWAADQFAGYGSYSNFQVGLEKADEDIEIMRHGVPDQGLWFAGEHTAPFVALGTSTGAYLSGERVAERICQAYSLKAAA</sequence>
<feature type="domain" description="Amine oxidase" evidence="2">
    <location>
        <begin position="24"/>
        <end position="524"/>
    </location>
</feature>
<feature type="region of interest" description="Disordered" evidence="1">
    <location>
        <begin position="321"/>
        <end position="357"/>
    </location>
</feature>
<dbReference type="SUPFAM" id="SSF51905">
    <property type="entry name" value="FAD/NAD(P)-binding domain"/>
    <property type="match status" value="1"/>
</dbReference>
<dbReference type="PANTHER" id="PTHR10742:SF414">
    <property type="entry name" value="CONTAINING AMINE OXIDASE, PUTATIVE (AFU_ORTHOLOGUE AFUA_3G12150)-RELATED"/>
    <property type="match status" value="1"/>
</dbReference>
<proteinExistence type="predicted"/>
<dbReference type="InterPro" id="IPR002937">
    <property type="entry name" value="Amino_oxidase"/>
</dbReference>
<dbReference type="Pfam" id="PF01593">
    <property type="entry name" value="Amino_oxidase"/>
    <property type="match status" value="1"/>
</dbReference>
<dbReference type="Proteomes" id="UP000799441">
    <property type="component" value="Unassembled WGS sequence"/>
</dbReference>
<dbReference type="SUPFAM" id="SSF54373">
    <property type="entry name" value="FAD-linked reductases, C-terminal domain"/>
    <property type="match status" value="1"/>
</dbReference>
<protein>
    <submittedName>
        <fullName evidence="3">Amine oxidase</fullName>
    </submittedName>
</protein>
<dbReference type="InterPro" id="IPR050281">
    <property type="entry name" value="Flavin_monoamine_oxidase"/>
</dbReference>
<dbReference type="Gene3D" id="3.90.660.10">
    <property type="match status" value="1"/>
</dbReference>
<feature type="compositionally biased region" description="Polar residues" evidence="1">
    <location>
        <begin position="344"/>
        <end position="357"/>
    </location>
</feature>
<name>A0A9P4Q1W5_9PEZI</name>
<dbReference type="Gene3D" id="3.50.50.60">
    <property type="entry name" value="FAD/NAD(P)-binding domain"/>
    <property type="match status" value="1"/>
</dbReference>
<gene>
    <name evidence="3" type="ORF">K431DRAFT_256474</name>
</gene>
<keyword evidence="4" id="KW-1185">Reference proteome</keyword>
<dbReference type="AlphaFoldDB" id="A0A9P4Q1W5"/>
<comment type="caution">
    <text evidence="3">The sequence shown here is derived from an EMBL/GenBank/DDBJ whole genome shotgun (WGS) entry which is preliminary data.</text>
</comment>
<evidence type="ECO:0000259" key="2">
    <source>
        <dbReference type="Pfam" id="PF01593"/>
    </source>
</evidence>